<reference evidence="1" key="1">
    <citation type="journal article" name="BMC Genomics">
        <title>Long-read sequencing and de novo genome assembly of marine medaka (Oryzias melastigma).</title>
        <authorList>
            <person name="Liang P."/>
            <person name="Saqib H.S.A."/>
            <person name="Ni X."/>
            <person name="Shen Y."/>
        </authorList>
    </citation>
    <scope>NUCLEOTIDE SEQUENCE</scope>
    <source>
        <strain evidence="1">Bigg-433</strain>
    </source>
</reference>
<comment type="caution">
    <text evidence="1">The sequence shown here is derived from an EMBL/GenBank/DDBJ whole genome shotgun (WGS) entry which is preliminary data.</text>
</comment>
<proteinExistence type="predicted"/>
<gene>
    <name evidence="1" type="ORF">FQA47_008767</name>
</gene>
<protein>
    <submittedName>
        <fullName evidence="1">Uncharacterized protein</fullName>
    </submittedName>
</protein>
<organism evidence="1 2">
    <name type="scientific">Oryzias melastigma</name>
    <name type="common">Marine medaka</name>
    <dbReference type="NCBI Taxonomy" id="30732"/>
    <lineage>
        <taxon>Eukaryota</taxon>
        <taxon>Metazoa</taxon>
        <taxon>Chordata</taxon>
        <taxon>Craniata</taxon>
        <taxon>Vertebrata</taxon>
        <taxon>Euteleostomi</taxon>
        <taxon>Actinopterygii</taxon>
        <taxon>Neopterygii</taxon>
        <taxon>Teleostei</taxon>
        <taxon>Neoteleostei</taxon>
        <taxon>Acanthomorphata</taxon>
        <taxon>Ovalentaria</taxon>
        <taxon>Atherinomorphae</taxon>
        <taxon>Beloniformes</taxon>
        <taxon>Adrianichthyidae</taxon>
        <taxon>Oryziinae</taxon>
        <taxon>Oryzias</taxon>
    </lineage>
</organism>
<evidence type="ECO:0000313" key="2">
    <source>
        <dbReference type="Proteomes" id="UP000646548"/>
    </source>
</evidence>
<dbReference type="EMBL" id="WKFB01000401">
    <property type="protein sequence ID" value="KAF6724241.1"/>
    <property type="molecule type" value="Genomic_DNA"/>
</dbReference>
<accession>A0A834CCP9</accession>
<name>A0A834CCP9_ORYME</name>
<evidence type="ECO:0000313" key="1">
    <source>
        <dbReference type="EMBL" id="KAF6724241.1"/>
    </source>
</evidence>
<dbReference type="Proteomes" id="UP000646548">
    <property type="component" value="Unassembled WGS sequence"/>
</dbReference>
<sequence>MDKVCLDLKEMVLTGAWQSIAHAPLKDTVSSVGFSPKHHLCQGFPLASGQGLRVTKEISIFLKGKMKSTGVYYANSSCGTQLNFKFR</sequence>
<dbReference type="AlphaFoldDB" id="A0A834CCP9"/>